<dbReference type="PROSITE" id="PS52050">
    <property type="entry name" value="WYL"/>
    <property type="match status" value="1"/>
</dbReference>
<reference evidence="3" key="1">
    <citation type="submission" date="2021-04" db="EMBL/GenBank/DDBJ databases">
        <title>Phylogenetic analysis of Acidobacteriaceae.</title>
        <authorList>
            <person name="Qiu L."/>
            <person name="Zhang Q."/>
        </authorList>
    </citation>
    <scope>NUCLEOTIDE SEQUENCE</scope>
    <source>
        <strain evidence="3">DSM 25168</strain>
    </source>
</reference>
<dbReference type="InterPro" id="IPR036388">
    <property type="entry name" value="WH-like_DNA-bd_sf"/>
</dbReference>
<dbReference type="Gene3D" id="1.10.10.10">
    <property type="entry name" value="Winged helix-like DNA-binding domain superfamily/Winged helix DNA-binding domain"/>
    <property type="match status" value="1"/>
</dbReference>
<evidence type="ECO:0000259" key="2">
    <source>
        <dbReference type="Pfam" id="PF13280"/>
    </source>
</evidence>
<feature type="domain" description="WYL" evidence="2">
    <location>
        <begin position="147"/>
        <end position="209"/>
    </location>
</feature>
<accession>A0A9J7BT87</accession>
<dbReference type="EMBL" id="CP093313">
    <property type="protein sequence ID" value="UWZ84962.1"/>
    <property type="molecule type" value="Genomic_DNA"/>
</dbReference>
<dbReference type="InterPro" id="IPR013196">
    <property type="entry name" value="HTH_11"/>
</dbReference>
<dbReference type="InterPro" id="IPR026881">
    <property type="entry name" value="WYL_dom"/>
</dbReference>
<proteinExistence type="predicted"/>
<dbReference type="RefSeq" id="WP_260794468.1">
    <property type="nucleotide sequence ID" value="NZ_CP093313.1"/>
</dbReference>
<feature type="domain" description="Helix-turn-helix type 11" evidence="1">
    <location>
        <begin position="7"/>
        <end position="58"/>
    </location>
</feature>
<evidence type="ECO:0000259" key="1">
    <source>
        <dbReference type="Pfam" id="PF08279"/>
    </source>
</evidence>
<protein>
    <submittedName>
        <fullName evidence="3">YafY family transcriptional regulator</fullName>
    </submittedName>
</protein>
<dbReference type="PANTHER" id="PTHR34580">
    <property type="match status" value="1"/>
</dbReference>
<dbReference type="KEGG" id="orp:MOP44_03240"/>
<evidence type="ECO:0000313" key="4">
    <source>
        <dbReference type="Proteomes" id="UP001059380"/>
    </source>
</evidence>
<dbReference type="AlphaFoldDB" id="A0A9J7BT87"/>
<dbReference type="Pfam" id="PF08279">
    <property type="entry name" value="HTH_11"/>
    <property type="match status" value="1"/>
</dbReference>
<dbReference type="InterPro" id="IPR051534">
    <property type="entry name" value="CBASS_pafABC_assoc_protein"/>
</dbReference>
<dbReference type="Pfam" id="PF13280">
    <property type="entry name" value="WYL"/>
    <property type="match status" value="1"/>
</dbReference>
<organism evidence="3 4">
    <name type="scientific">Occallatibacter riparius</name>
    <dbReference type="NCBI Taxonomy" id="1002689"/>
    <lineage>
        <taxon>Bacteria</taxon>
        <taxon>Pseudomonadati</taxon>
        <taxon>Acidobacteriota</taxon>
        <taxon>Terriglobia</taxon>
        <taxon>Terriglobales</taxon>
        <taxon>Acidobacteriaceae</taxon>
        <taxon>Occallatibacter</taxon>
    </lineage>
</organism>
<sequence>MYDPIMRVLTVLEILQARDFVSGAELAERLEVDLRTVQRYIVRLKDLSIPVESSRGVGGAYRLKPGFRLPPLLLTNEEAFALSLGLRALRQIGLSAFAPATEGALAKLGRVLPETLRENVRTVEDVVAIEPGPWVISTSVQSLIDTASAIRTGHRIRFDYESHGGSRSQRQIEPYAVMHTDGRWYLMGHCLSRQALRTFRLDRVSSLEVTRTTFRRPPHFDPRLHLKQSMPFIQSTYQIDVWLDMPLEEAERAFAPWRIALESLDNGTRLRCGRDRLELFAAMLLGAGCRFVVHSPPEMRQVFREMALRATTAAEEPQDSTSLRTSTA</sequence>
<dbReference type="PANTHER" id="PTHR34580:SF3">
    <property type="entry name" value="PROTEIN PAFB"/>
    <property type="match status" value="1"/>
</dbReference>
<dbReference type="SUPFAM" id="SSF46785">
    <property type="entry name" value="Winged helix' DNA-binding domain"/>
    <property type="match status" value="1"/>
</dbReference>
<keyword evidence="4" id="KW-1185">Reference proteome</keyword>
<gene>
    <name evidence="3" type="ORF">MOP44_03240</name>
</gene>
<dbReference type="InterPro" id="IPR036390">
    <property type="entry name" value="WH_DNA-bd_sf"/>
</dbReference>
<dbReference type="Proteomes" id="UP001059380">
    <property type="component" value="Chromosome"/>
</dbReference>
<name>A0A9J7BT87_9BACT</name>
<evidence type="ECO:0000313" key="3">
    <source>
        <dbReference type="EMBL" id="UWZ84962.1"/>
    </source>
</evidence>